<evidence type="ECO:0000313" key="4">
    <source>
        <dbReference type="Proteomes" id="UP000009192"/>
    </source>
</evidence>
<keyword evidence="1" id="KW-0175">Coiled coil</keyword>
<proteinExistence type="predicted"/>
<organism evidence="3 4">
    <name type="scientific">Drosophila mojavensis</name>
    <name type="common">Fruit fly</name>
    <dbReference type="NCBI Taxonomy" id="7230"/>
    <lineage>
        <taxon>Eukaryota</taxon>
        <taxon>Metazoa</taxon>
        <taxon>Ecdysozoa</taxon>
        <taxon>Arthropoda</taxon>
        <taxon>Hexapoda</taxon>
        <taxon>Insecta</taxon>
        <taxon>Pterygota</taxon>
        <taxon>Neoptera</taxon>
        <taxon>Endopterygota</taxon>
        <taxon>Diptera</taxon>
        <taxon>Brachycera</taxon>
        <taxon>Muscomorpha</taxon>
        <taxon>Ephydroidea</taxon>
        <taxon>Drosophilidae</taxon>
        <taxon>Drosophila</taxon>
    </lineage>
</organism>
<name>A0A0Q9XC82_DROMO</name>
<evidence type="ECO:0000256" key="2">
    <source>
        <dbReference type="SAM" id="SignalP"/>
    </source>
</evidence>
<evidence type="ECO:0000256" key="1">
    <source>
        <dbReference type="SAM" id="Coils"/>
    </source>
</evidence>
<sequence>MNKIIFCVLLMSFLGSINAAGEAPAEKDVQSLLDKATKLNDELKAKNTKLKDMVKSIQEMDGRIKALKGKIENCKPNGVERKANVPKDLRSPLYKALLARNPNLKFETVQKELITCLKK</sequence>
<dbReference type="Proteomes" id="UP000009192">
    <property type="component" value="Unassembled WGS sequence"/>
</dbReference>
<feature type="chain" id="PRO_5006387772" evidence="2">
    <location>
        <begin position="20"/>
        <end position="119"/>
    </location>
</feature>
<feature type="signal peptide" evidence="2">
    <location>
        <begin position="1"/>
        <end position="19"/>
    </location>
</feature>
<dbReference type="EMBL" id="CH933806">
    <property type="protein sequence ID" value="KRG02322.1"/>
    <property type="molecule type" value="Genomic_DNA"/>
</dbReference>
<reference evidence="3 4" key="1">
    <citation type="journal article" date="2007" name="Nature">
        <title>Evolution of genes and genomes on the Drosophila phylogeny.</title>
        <authorList>
            <consortium name="Drosophila 12 Genomes Consortium"/>
            <person name="Clark A.G."/>
            <person name="Eisen M.B."/>
            <person name="Smith D.R."/>
            <person name="Bergman C.M."/>
            <person name="Oliver B."/>
            <person name="Markow T.A."/>
            <person name="Kaufman T.C."/>
            <person name="Kellis M."/>
            <person name="Gelbart W."/>
            <person name="Iyer V.N."/>
            <person name="Pollard D.A."/>
            <person name="Sackton T.B."/>
            <person name="Larracuente A.M."/>
            <person name="Singh N.D."/>
            <person name="Abad J.P."/>
            <person name="Abt D.N."/>
            <person name="Adryan B."/>
            <person name="Aguade M."/>
            <person name="Akashi H."/>
            <person name="Anderson W.W."/>
            <person name="Aquadro C.F."/>
            <person name="Ardell D.H."/>
            <person name="Arguello R."/>
            <person name="Artieri C.G."/>
            <person name="Barbash D.A."/>
            <person name="Barker D."/>
            <person name="Barsanti P."/>
            <person name="Batterham P."/>
            <person name="Batzoglou S."/>
            <person name="Begun D."/>
            <person name="Bhutkar A."/>
            <person name="Blanco E."/>
            <person name="Bosak S.A."/>
            <person name="Bradley R.K."/>
            <person name="Brand A.D."/>
            <person name="Brent M.R."/>
            <person name="Brooks A.N."/>
            <person name="Brown R.H."/>
            <person name="Butlin R.K."/>
            <person name="Caggese C."/>
            <person name="Calvi B.R."/>
            <person name="Bernardo de Carvalho A."/>
            <person name="Caspi A."/>
            <person name="Castrezana S."/>
            <person name="Celniker S.E."/>
            <person name="Chang J.L."/>
            <person name="Chapple C."/>
            <person name="Chatterji S."/>
            <person name="Chinwalla A."/>
            <person name="Civetta A."/>
            <person name="Clifton S.W."/>
            <person name="Comeron J.M."/>
            <person name="Costello J.C."/>
            <person name="Coyne J.A."/>
            <person name="Daub J."/>
            <person name="David R.G."/>
            <person name="Delcher A.L."/>
            <person name="Delehaunty K."/>
            <person name="Do C.B."/>
            <person name="Ebling H."/>
            <person name="Edwards K."/>
            <person name="Eickbush T."/>
            <person name="Evans J.D."/>
            <person name="Filipski A."/>
            <person name="Findeiss S."/>
            <person name="Freyhult E."/>
            <person name="Fulton L."/>
            <person name="Fulton R."/>
            <person name="Garcia A.C."/>
            <person name="Gardiner A."/>
            <person name="Garfield D.A."/>
            <person name="Garvin B.E."/>
            <person name="Gibson G."/>
            <person name="Gilbert D."/>
            <person name="Gnerre S."/>
            <person name="Godfrey J."/>
            <person name="Good R."/>
            <person name="Gotea V."/>
            <person name="Gravely B."/>
            <person name="Greenberg A.J."/>
            <person name="Griffiths-Jones S."/>
            <person name="Gross S."/>
            <person name="Guigo R."/>
            <person name="Gustafson E.A."/>
            <person name="Haerty W."/>
            <person name="Hahn M.W."/>
            <person name="Halligan D.L."/>
            <person name="Halpern A.L."/>
            <person name="Halter G.M."/>
            <person name="Han M.V."/>
            <person name="Heger A."/>
            <person name="Hillier L."/>
            <person name="Hinrichs A.S."/>
            <person name="Holmes I."/>
            <person name="Hoskins R.A."/>
            <person name="Hubisz M.J."/>
            <person name="Hultmark D."/>
            <person name="Huntley M.A."/>
            <person name="Jaffe D.B."/>
            <person name="Jagadeeshan S."/>
            <person name="Jeck W.R."/>
            <person name="Johnson J."/>
            <person name="Jones C.D."/>
            <person name="Jordan W.C."/>
            <person name="Karpen G.H."/>
            <person name="Kataoka E."/>
            <person name="Keightley P.D."/>
            <person name="Kheradpour P."/>
            <person name="Kirkness E.F."/>
            <person name="Koerich L.B."/>
            <person name="Kristiansen K."/>
            <person name="Kudrna D."/>
            <person name="Kulathinal R.J."/>
            <person name="Kumar S."/>
            <person name="Kwok R."/>
            <person name="Lander E."/>
            <person name="Langley C.H."/>
            <person name="Lapoint R."/>
            <person name="Lazzaro B.P."/>
            <person name="Lee S.J."/>
            <person name="Levesque L."/>
            <person name="Li R."/>
            <person name="Lin C.F."/>
            <person name="Lin M.F."/>
            <person name="Lindblad-Toh K."/>
            <person name="Llopart A."/>
            <person name="Long M."/>
            <person name="Low L."/>
            <person name="Lozovsky E."/>
            <person name="Lu J."/>
            <person name="Luo M."/>
            <person name="Machado C.A."/>
            <person name="Makalowski W."/>
            <person name="Marzo M."/>
            <person name="Matsuda M."/>
            <person name="Matzkin L."/>
            <person name="McAllister B."/>
            <person name="McBride C.S."/>
            <person name="McKernan B."/>
            <person name="McKernan K."/>
            <person name="Mendez-Lago M."/>
            <person name="Minx P."/>
            <person name="Mollenhauer M.U."/>
            <person name="Montooth K."/>
            <person name="Mount S.M."/>
            <person name="Mu X."/>
            <person name="Myers E."/>
            <person name="Negre B."/>
            <person name="Newfeld S."/>
            <person name="Nielsen R."/>
            <person name="Noor M.A."/>
            <person name="O'Grady P."/>
            <person name="Pachter L."/>
            <person name="Papaceit M."/>
            <person name="Parisi M.J."/>
            <person name="Parisi M."/>
            <person name="Parts L."/>
            <person name="Pedersen J.S."/>
            <person name="Pesole G."/>
            <person name="Phillippy A.M."/>
            <person name="Ponting C.P."/>
            <person name="Pop M."/>
            <person name="Porcelli D."/>
            <person name="Powell J.R."/>
            <person name="Prohaska S."/>
            <person name="Pruitt K."/>
            <person name="Puig M."/>
            <person name="Quesneville H."/>
            <person name="Ram K.R."/>
            <person name="Rand D."/>
            <person name="Rasmussen M.D."/>
            <person name="Reed L.K."/>
            <person name="Reenan R."/>
            <person name="Reily A."/>
            <person name="Remington K.A."/>
            <person name="Rieger T.T."/>
            <person name="Ritchie M.G."/>
            <person name="Robin C."/>
            <person name="Rogers Y.H."/>
            <person name="Rohde C."/>
            <person name="Rozas J."/>
            <person name="Rubenfield M.J."/>
            <person name="Ruiz A."/>
            <person name="Russo S."/>
            <person name="Salzberg S.L."/>
            <person name="Sanchez-Gracia A."/>
            <person name="Saranga D.J."/>
            <person name="Sato H."/>
            <person name="Schaeffer S.W."/>
            <person name="Schatz M.C."/>
            <person name="Schlenke T."/>
            <person name="Schwartz R."/>
            <person name="Segarra C."/>
            <person name="Singh R.S."/>
            <person name="Sirot L."/>
            <person name="Sirota M."/>
            <person name="Sisneros N.B."/>
            <person name="Smith C.D."/>
            <person name="Smith T.F."/>
            <person name="Spieth J."/>
            <person name="Stage D.E."/>
            <person name="Stark A."/>
            <person name="Stephan W."/>
            <person name="Strausberg R.L."/>
            <person name="Strempel S."/>
            <person name="Sturgill D."/>
            <person name="Sutton G."/>
            <person name="Sutton G.G."/>
            <person name="Tao W."/>
            <person name="Teichmann S."/>
            <person name="Tobari Y.N."/>
            <person name="Tomimura Y."/>
            <person name="Tsolas J.M."/>
            <person name="Valente V.L."/>
            <person name="Venter E."/>
            <person name="Venter J.C."/>
            <person name="Vicario S."/>
            <person name="Vieira F.G."/>
            <person name="Vilella A.J."/>
            <person name="Villasante A."/>
            <person name="Walenz B."/>
            <person name="Wang J."/>
            <person name="Wasserman M."/>
            <person name="Watts T."/>
            <person name="Wilson D."/>
            <person name="Wilson R.K."/>
            <person name="Wing R.A."/>
            <person name="Wolfner M.F."/>
            <person name="Wong A."/>
            <person name="Wong G.K."/>
            <person name="Wu C.I."/>
            <person name="Wu G."/>
            <person name="Yamamoto D."/>
            <person name="Yang H.P."/>
            <person name="Yang S.P."/>
            <person name="Yorke J.A."/>
            <person name="Yoshida K."/>
            <person name="Zdobnov E."/>
            <person name="Zhang P."/>
            <person name="Zhang Y."/>
            <person name="Zimin A.V."/>
            <person name="Baldwin J."/>
            <person name="Abdouelleil A."/>
            <person name="Abdulkadir J."/>
            <person name="Abebe A."/>
            <person name="Abera B."/>
            <person name="Abreu J."/>
            <person name="Acer S.C."/>
            <person name="Aftuck L."/>
            <person name="Alexander A."/>
            <person name="An P."/>
            <person name="Anderson E."/>
            <person name="Anderson S."/>
            <person name="Arachi H."/>
            <person name="Azer M."/>
            <person name="Bachantsang P."/>
            <person name="Barry A."/>
            <person name="Bayul T."/>
            <person name="Berlin A."/>
            <person name="Bessette D."/>
            <person name="Bloom T."/>
            <person name="Blye J."/>
            <person name="Boguslavskiy L."/>
            <person name="Bonnet C."/>
            <person name="Boukhgalter B."/>
            <person name="Bourzgui I."/>
            <person name="Brown A."/>
            <person name="Cahill P."/>
            <person name="Channer S."/>
            <person name="Cheshatsang Y."/>
            <person name="Chuda L."/>
            <person name="Citroen M."/>
            <person name="Collymore A."/>
            <person name="Cooke P."/>
            <person name="Costello M."/>
            <person name="D'Aco K."/>
            <person name="Daza R."/>
            <person name="De Haan G."/>
            <person name="DeGray S."/>
            <person name="DeMaso C."/>
            <person name="Dhargay N."/>
            <person name="Dooley K."/>
            <person name="Dooley E."/>
            <person name="Doricent M."/>
            <person name="Dorje P."/>
            <person name="Dorjee K."/>
            <person name="Dupes A."/>
            <person name="Elong R."/>
            <person name="Falk J."/>
            <person name="Farina A."/>
            <person name="Faro S."/>
            <person name="Ferguson D."/>
            <person name="Fisher S."/>
            <person name="Foley C.D."/>
            <person name="Franke A."/>
            <person name="Friedrich D."/>
            <person name="Gadbois L."/>
            <person name="Gearin G."/>
            <person name="Gearin C.R."/>
            <person name="Giannoukos G."/>
            <person name="Goode T."/>
            <person name="Graham J."/>
            <person name="Grandbois E."/>
            <person name="Grewal S."/>
            <person name="Gyaltsen K."/>
            <person name="Hafez N."/>
            <person name="Hagos B."/>
            <person name="Hall J."/>
            <person name="Henson C."/>
            <person name="Hollinger A."/>
            <person name="Honan T."/>
            <person name="Huard M.D."/>
            <person name="Hughes L."/>
            <person name="Hurhula B."/>
            <person name="Husby M.E."/>
            <person name="Kamat A."/>
            <person name="Kanga B."/>
            <person name="Kashin S."/>
            <person name="Khazanovich D."/>
            <person name="Kisner P."/>
            <person name="Lance K."/>
            <person name="Lara M."/>
            <person name="Lee W."/>
            <person name="Lennon N."/>
            <person name="Letendre F."/>
            <person name="LeVine R."/>
            <person name="Lipovsky A."/>
            <person name="Liu X."/>
            <person name="Liu J."/>
            <person name="Liu S."/>
            <person name="Lokyitsang T."/>
            <person name="Lokyitsang Y."/>
            <person name="Lubonja R."/>
            <person name="Lui A."/>
            <person name="MacDonald P."/>
            <person name="Magnisalis V."/>
            <person name="Maru K."/>
            <person name="Matthews C."/>
            <person name="McCusker W."/>
            <person name="McDonough S."/>
            <person name="Mehta T."/>
            <person name="Meldrim J."/>
            <person name="Meneus L."/>
            <person name="Mihai O."/>
            <person name="Mihalev A."/>
            <person name="Mihova T."/>
            <person name="Mittelman R."/>
            <person name="Mlenga V."/>
            <person name="Montmayeur A."/>
            <person name="Mulrain L."/>
            <person name="Navidi A."/>
            <person name="Naylor J."/>
            <person name="Negash T."/>
            <person name="Nguyen T."/>
            <person name="Nguyen N."/>
            <person name="Nicol R."/>
            <person name="Norbu C."/>
            <person name="Norbu N."/>
            <person name="Novod N."/>
            <person name="O'Neill B."/>
            <person name="Osman S."/>
            <person name="Markiewicz E."/>
            <person name="Oyono O.L."/>
            <person name="Patti C."/>
            <person name="Phunkhang P."/>
            <person name="Pierre F."/>
            <person name="Priest M."/>
            <person name="Raghuraman S."/>
            <person name="Rege F."/>
            <person name="Reyes R."/>
            <person name="Rise C."/>
            <person name="Rogov P."/>
            <person name="Ross K."/>
            <person name="Ryan E."/>
            <person name="Settipalli S."/>
            <person name="Shea T."/>
            <person name="Sherpa N."/>
            <person name="Shi L."/>
            <person name="Shih D."/>
            <person name="Sparrow T."/>
            <person name="Spaulding J."/>
            <person name="Stalker J."/>
            <person name="Stange-Thomann N."/>
            <person name="Stavropoulos S."/>
            <person name="Stone C."/>
            <person name="Strader C."/>
            <person name="Tesfaye S."/>
            <person name="Thomson T."/>
            <person name="Thoulutsang Y."/>
            <person name="Thoulutsang D."/>
            <person name="Topham K."/>
            <person name="Topping I."/>
            <person name="Tsamla T."/>
            <person name="Vassiliev H."/>
            <person name="Vo A."/>
            <person name="Wangchuk T."/>
            <person name="Wangdi T."/>
            <person name="Weiand M."/>
            <person name="Wilkinson J."/>
            <person name="Wilson A."/>
            <person name="Yadav S."/>
            <person name="Young G."/>
            <person name="Yu Q."/>
            <person name="Zembek L."/>
            <person name="Zhong D."/>
            <person name="Zimmer A."/>
            <person name="Zwirko Z."/>
            <person name="Jaffe D.B."/>
            <person name="Alvarez P."/>
            <person name="Brockman W."/>
            <person name="Butler J."/>
            <person name="Chin C."/>
            <person name="Gnerre S."/>
            <person name="Grabherr M."/>
            <person name="Kleber M."/>
            <person name="Mauceli E."/>
            <person name="MacCallum I."/>
        </authorList>
    </citation>
    <scope>NUCLEOTIDE SEQUENCE [LARGE SCALE GENOMIC DNA]</scope>
    <source>
        <strain evidence="4">Tucson 15081-1352.22</strain>
    </source>
</reference>
<accession>A0A0Q9XC82</accession>
<dbReference type="KEGG" id="dmo:Dmoj_GI26715"/>
<gene>
    <name evidence="3" type="primary">Dmoj\GI26715</name>
    <name evidence="3" type="ORF">Dmoj_GI26715</name>
</gene>
<keyword evidence="4" id="KW-1185">Reference proteome</keyword>
<evidence type="ECO:0000313" key="3">
    <source>
        <dbReference type="EMBL" id="KRG02322.1"/>
    </source>
</evidence>
<dbReference type="AlphaFoldDB" id="A0A0Q9XC82"/>
<keyword evidence="2" id="KW-0732">Signal</keyword>
<dbReference type="SMR" id="A0A0Q9XC82"/>
<dbReference type="InParanoid" id="A0A0Q9XC82"/>
<feature type="coiled-coil region" evidence="1">
    <location>
        <begin position="26"/>
        <end position="60"/>
    </location>
</feature>
<protein>
    <submittedName>
        <fullName evidence="3">Uncharacterized protein</fullName>
    </submittedName>
</protein>